<dbReference type="AlphaFoldDB" id="A0A1B7VKJ9"/>
<dbReference type="Proteomes" id="UP000092382">
    <property type="component" value="Unassembled WGS sequence"/>
</dbReference>
<dbReference type="GO" id="GO:0008379">
    <property type="term" value="F:thioredoxin peroxidase activity"/>
    <property type="evidence" value="ECO:0007669"/>
    <property type="project" value="InterPro"/>
</dbReference>
<keyword evidence="4" id="KW-0676">Redox-active center</keyword>
<proteinExistence type="inferred from homology"/>
<protein>
    <recommendedName>
        <fullName evidence="4">Glutathione-dependent peroxiredoxin</fullName>
        <ecNumber evidence="4">1.11.1.27</ecNumber>
    </recommendedName>
</protein>
<dbReference type="GO" id="GO:0045454">
    <property type="term" value="P:cell redox homeostasis"/>
    <property type="evidence" value="ECO:0007669"/>
    <property type="project" value="TreeGrafter"/>
</dbReference>
<sequence length="190" mass="21132">MTAITHVPNVVFKTRVRDESIGGPNPYTWKDLSTEEIFAGKKVVLFALPGAFTPTCSSTHLPRYEELFNEFKAQGVDQIVCLSVNDAFVMFQWGKQQGAKNVFLLPDGSGEFSRKMGMLVDKSNIGFGMRSWRYAMVVNNGEIEKMFIEPGFEDNCGSDPFEVSDADTVLAYLKGVERPTEIAPRLAFVG</sequence>
<comment type="catalytic activity">
    <reaction evidence="4">
        <text>a hydroperoxide + 2 glutathione = an alcohol + glutathione disulfide + H2O</text>
        <dbReference type="Rhea" id="RHEA:62632"/>
        <dbReference type="ChEBI" id="CHEBI:15377"/>
        <dbReference type="ChEBI" id="CHEBI:30879"/>
        <dbReference type="ChEBI" id="CHEBI:35924"/>
        <dbReference type="ChEBI" id="CHEBI:57925"/>
        <dbReference type="ChEBI" id="CHEBI:58297"/>
        <dbReference type="EC" id="1.11.1.27"/>
    </reaction>
</comment>
<keyword evidence="2 4" id="KW-0560">Oxidoreductase</keyword>
<evidence type="ECO:0000256" key="4">
    <source>
        <dbReference type="RuleBase" id="RU366011"/>
    </source>
</evidence>
<reference evidence="6 7" key="1">
    <citation type="submission" date="2015-09" db="EMBL/GenBank/DDBJ databases">
        <title>Whole genome shotgun sequence assembly of Aphanizomenon flos-aquae UKL13.</title>
        <authorList>
            <person name="Driscoll C."/>
        </authorList>
    </citation>
    <scope>NUCLEOTIDE SEQUENCE [LARGE SCALE GENOMIC DNA]</scope>
    <source>
        <strain evidence="6">MDT13</strain>
    </source>
</reference>
<evidence type="ECO:0000256" key="1">
    <source>
        <dbReference type="ARBA" id="ARBA00022559"/>
    </source>
</evidence>
<dbReference type="InterPro" id="IPR013740">
    <property type="entry name" value="Redoxin"/>
</dbReference>
<dbReference type="GO" id="GO:0042744">
    <property type="term" value="P:hydrogen peroxide catabolic process"/>
    <property type="evidence" value="ECO:0007669"/>
    <property type="project" value="TreeGrafter"/>
</dbReference>
<organism evidence="6 7">
    <name type="scientific">Aphanizomenon flos-aquae LD13</name>
    <dbReference type="NCBI Taxonomy" id="1710894"/>
    <lineage>
        <taxon>Bacteria</taxon>
        <taxon>Bacillati</taxon>
        <taxon>Cyanobacteriota</taxon>
        <taxon>Cyanophyceae</taxon>
        <taxon>Nostocales</taxon>
        <taxon>Aphanizomenonaceae</taxon>
        <taxon>Aphanizomenon</taxon>
    </lineage>
</organism>
<keyword evidence="4" id="KW-0049">Antioxidant</keyword>
<dbReference type="GO" id="GO:0005737">
    <property type="term" value="C:cytoplasm"/>
    <property type="evidence" value="ECO:0007669"/>
    <property type="project" value="TreeGrafter"/>
</dbReference>
<evidence type="ECO:0000256" key="2">
    <source>
        <dbReference type="ARBA" id="ARBA00023002"/>
    </source>
</evidence>
<dbReference type="CDD" id="cd03013">
    <property type="entry name" value="PRX5_like"/>
    <property type="match status" value="1"/>
</dbReference>
<dbReference type="EMBL" id="LJOY01000081">
    <property type="protein sequence ID" value="OBQ19926.1"/>
    <property type="molecule type" value="Genomic_DNA"/>
</dbReference>
<evidence type="ECO:0000313" key="6">
    <source>
        <dbReference type="EMBL" id="OBQ19926.1"/>
    </source>
</evidence>
<dbReference type="InterPro" id="IPR036249">
    <property type="entry name" value="Thioredoxin-like_sf"/>
</dbReference>
<feature type="domain" description="Thioredoxin" evidence="5">
    <location>
        <begin position="1"/>
        <end position="178"/>
    </location>
</feature>
<evidence type="ECO:0000256" key="3">
    <source>
        <dbReference type="PIRSR" id="PIRSR637944-1"/>
    </source>
</evidence>
<evidence type="ECO:0000259" key="5">
    <source>
        <dbReference type="PROSITE" id="PS51352"/>
    </source>
</evidence>
<dbReference type="PANTHER" id="PTHR10430:SF16">
    <property type="entry name" value="PEROXIREDOXIN-5, MITOCHONDRIAL"/>
    <property type="match status" value="1"/>
</dbReference>
<comment type="function">
    <text evidence="4">Thiol-specific peroxidase that catalyzes the reduction of hydrogen peroxide and organic hydroperoxides to water and alcohols, respectively. Plays a role in cell protection against oxidative stress by detoxifying peroxides.</text>
</comment>
<dbReference type="EC" id="1.11.1.27" evidence="4"/>
<dbReference type="PROSITE" id="PS51352">
    <property type="entry name" value="THIOREDOXIN_2"/>
    <property type="match status" value="1"/>
</dbReference>
<dbReference type="Gene3D" id="3.40.30.10">
    <property type="entry name" value="Glutaredoxin"/>
    <property type="match status" value="1"/>
</dbReference>
<comment type="caution">
    <text evidence="6">The sequence shown here is derived from an EMBL/GenBank/DDBJ whole genome shotgun (WGS) entry which is preliminary data.</text>
</comment>
<dbReference type="Pfam" id="PF08534">
    <property type="entry name" value="Redoxin"/>
    <property type="match status" value="1"/>
</dbReference>
<dbReference type="PANTHER" id="PTHR10430">
    <property type="entry name" value="PEROXIREDOXIN"/>
    <property type="match status" value="1"/>
</dbReference>
<feature type="active site" description="Cysteine sulfenic acid (-SOH) intermediate" evidence="3">
    <location>
        <position position="56"/>
    </location>
</feature>
<evidence type="ECO:0000313" key="7">
    <source>
        <dbReference type="Proteomes" id="UP000092382"/>
    </source>
</evidence>
<dbReference type="PATRIC" id="fig|1710894.3.peg.2515"/>
<dbReference type="InterPro" id="IPR037944">
    <property type="entry name" value="PRX5-like"/>
</dbReference>
<comment type="similarity">
    <text evidence="4">Belongs to the peroxiredoxin family. Prx5 subfamily.</text>
</comment>
<dbReference type="STRING" id="1803587.GCA_001593825_00116"/>
<accession>A0A1B7VKJ9</accession>
<gene>
    <name evidence="6" type="ORF">AN481_17420</name>
</gene>
<name>A0A1B7VKJ9_APHFL</name>
<dbReference type="SUPFAM" id="SSF52833">
    <property type="entry name" value="Thioredoxin-like"/>
    <property type="match status" value="1"/>
</dbReference>
<keyword evidence="1 4" id="KW-0575">Peroxidase</keyword>
<dbReference type="GO" id="GO:0034599">
    <property type="term" value="P:cellular response to oxidative stress"/>
    <property type="evidence" value="ECO:0007669"/>
    <property type="project" value="InterPro"/>
</dbReference>
<dbReference type="InterPro" id="IPR013766">
    <property type="entry name" value="Thioredoxin_domain"/>
</dbReference>